<feature type="region of interest" description="Disordered" evidence="10">
    <location>
        <begin position="404"/>
        <end position="435"/>
    </location>
</feature>
<evidence type="ECO:0000256" key="5">
    <source>
        <dbReference type="ARBA" id="ARBA00023128"/>
    </source>
</evidence>
<proteinExistence type="inferred from homology"/>
<keyword evidence="5" id="KW-0496">Mitochondrion</keyword>
<dbReference type="InterPro" id="IPR035810">
    <property type="entry name" value="PEBP_euk"/>
</dbReference>
<evidence type="ECO:0000256" key="3">
    <source>
        <dbReference type="ARBA" id="ARBA00022980"/>
    </source>
</evidence>
<name>A0A0R3WFE1_TAEAS</name>
<dbReference type="SUPFAM" id="SSF49777">
    <property type="entry name" value="PEBP-like"/>
    <property type="match status" value="1"/>
</dbReference>
<dbReference type="InterPro" id="IPR008914">
    <property type="entry name" value="PEBP"/>
</dbReference>
<dbReference type="Proteomes" id="UP000282613">
    <property type="component" value="Unassembled WGS sequence"/>
</dbReference>
<evidence type="ECO:0000313" key="11">
    <source>
        <dbReference type="EMBL" id="VDK44212.1"/>
    </source>
</evidence>
<evidence type="ECO:0000256" key="7">
    <source>
        <dbReference type="ARBA" id="ARBA00038016"/>
    </source>
</evidence>
<dbReference type="GO" id="GO:0005762">
    <property type="term" value="C:mitochondrial large ribosomal subunit"/>
    <property type="evidence" value="ECO:0007669"/>
    <property type="project" value="TreeGrafter"/>
</dbReference>
<dbReference type="PANTHER" id="PTHR11362:SF133">
    <property type="entry name" value="LARGE RIBOSOMAL SUBUNIT PROTEIN ML38"/>
    <property type="match status" value="1"/>
</dbReference>
<keyword evidence="2" id="KW-0809">Transit peptide</keyword>
<comment type="subcellular location">
    <subcellularLocation>
        <location evidence="1">Mitochondrion</location>
    </subcellularLocation>
</comment>
<evidence type="ECO:0000256" key="9">
    <source>
        <dbReference type="ARBA" id="ARBA00041206"/>
    </source>
</evidence>
<evidence type="ECO:0000256" key="2">
    <source>
        <dbReference type="ARBA" id="ARBA00022946"/>
    </source>
</evidence>
<evidence type="ECO:0000256" key="10">
    <source>
        <dbReference type="SAM" id="MobiDB-lite"/>
    </source>
</evidence>
<evidence type="ECO:0000313" key="12">
    <source>
        <dbReference type="Proteomes" id="UP000282613"/>
    </source>
</evidence>
<dbReference type="AlphaFoldDB" id="A0A0R3WFE1"/>
<gene>
    <name evidence="11" type="ORF">TASK_LOCUS9585</name>
</gene>
<evidence type="ECO:0000256" key="6">
    <source>
        <dbReference type="ARBA" id="ARBA00023274"/>
    </source>
</evidence>
<dbReference type="OrthoDB" id="2153661at2759"/>
<dbReference type="WBParaSite" id="TASK_0000958401-mRNA-1">
    <property type="protein sequence ID" value="TASK_0000958401-mRNA-1"/>
    <property type="gene ID" value="TASK_0000958401"/>
</dbReference>
<dbReference type="STRING" id="60517.A0A0R3WFE1"/>
<keyword evidence="4" id="KW-0175">Coiled coil</keyword>
<sequence>MIRRSMLCVLQQGFGPPKLFKRYYWHRVGYKPRNIEPGSFPFPRRQVPFDGQKSYADRIKYLSLGSEASHSIEPVNIGFKVDPPKRAHKAGRRSELELLARRRQLKIVADEFHNQDEGCESPFRRLLAAEHYGIFKDLFGSHCYFIPIVDVPVFYPLANSSNVVPVYYGNQISPESAMGEPLIDFSRLPKNSLWTLIMTSPDEPLLAQNDTQHAEYVHWMIANIDPEICQDQVLKEGDLVVDYLPPLPYFGSGFHRYVFLLYRQDNGRIDLSKELRGPIKKNYHKERAFSTANFYRLHQDALTPSGIAFFQSSWDKCVRSYFRERLPDISEPIFEIQFPTELPPPQARFPLVNSWFHPRRHPWGLPLANSRLGVHEDVSFDCYLDRYRDKREMDQELVQQRLATEGNPLDPEQPRSQSPYPLASPRLPSDRDVPSWWRQQEIQRRLRKGRWAQLEGHED</sequence>
<reference evidence="11 12" key="2">
    <citation type="submission" date="2018-11" db="EMBL/GenBank/DDBJ databases">
        <authorList>
            <consortium name="Pathogen Informatics"/>
        </authorList>
    </citation>
    <scope>NUCLEOTIDE SEQUENCE [LARGE SCALE GENOMIC DNA]</scope>
</reference>
<dbReference type="Gene3D" id="3.90.280.10">
    <property type="entry name" value="PEBP-like"/>
    <property type="match status" value="1"/>
</dbReference>
<dbReference type="PANTHER" id="PTHR11362">
    <property type="entry name" value="PHOSPHATIDYLETHANOLAMINE-BINDING PROTEIN"/>
    <property type="match status" value="1"/>
</dbReference>
<dbReference type="CDD" id="cd00866">
    <property type="entry name" value="PEBP_euk"/>
    <property type="match status" value="1"/>
</dbReference>
<protein>
    <recommendedName>
        <fullName evidence="8">Large ribosomal subunit protein mL38</fullName>
    </recommendedName>
    <alternativeName>
        <fullName evidence="9">39S ribosomal protein L38, mitochondrial</fullName>
    </alternativeName>
</protein>
<keyword evidence="3" id="KW-0689">Ribosomal protein</keyword>
<keyword evidence="6" id="KW-0687">Ribonucleoprotein</keyword>
<evidence type="ECO:0000256" key="1">
    <source>
        <dbReference type="ARBA" id="ARBA00004173"/>
    </source>
</evidence>
<evidence type="ECO:0000313" key="13">
    <source>
        <dbReference type="WBParaSite" id="TASK_0000958401-mRNA-1"/>
    </source>
</evidence>
<evidence type="ECO:0000256" key="8">
    <source>
        <dbReference type="ARBA" id="ARBA00039444"/>
    </source>
</evidence>
<evidence type="ECO:0000256" key="4">
    <source>
        <dbReference type="ARBA" id="ARBA00023054"/>
    </source>
</evidence>
<comment type="similarity">
    <text evidence="7">Belongs to the phosphatidylethanolamine-binding protein family. Mitochondrion-specific ribosomal protein mL38 subfamily.</text>
</comment>
<dbReference type="EMBL" id="UYRS01019265">
    <property type="protein sequence ID" value="VDK44212.1"/>
    <property type="molecule type" value="Genomic_DNA"/>
</dbReference>
<reference evidence="13" key="1">
    <citation type="submission" date="2017-02" db="UniProtKB">
        <authorList>
            <consortium name="WormBaseParasite"/>
        </authorList>
    </citation>
    <scope>IDENTIFICATION</scope>
</reference>
<dbReference type="InterPro" id="IPR036610">
    <property type="entry name" value="PEBP-like_sf"/>
</dbReference>
<dbReference type="Pfam" id="PF01161">
    <property type="entry name" value="PBP"/>
    <property type="match status" value="1"/>
</dbReference>
<keyword evidence="12" id="KW-1185">Reference proteome</keyword>
<organism evidence="13">
    <name type="scientific">Taenia asiatica</name>
    <name type="common">Asian tapeworm</name>
    <dbReference type="NCBI Taxonomy" id="60517"/>
    <lineage>
        <taxon>Eukaryota</taxon>
        <taxon>Metazoa</taxon>
        <taxon>Spiralia</taxon>
        <taxon>Lophotrochozoa</taxon>
        <taxon>Platyhelminthes</taxon>
        <taxon>Cestoda</taxon>
        <taxon>Eucestoda</taxon>
        <taxon>Cyclophyllidea</taxon>
        <taxon>Taeniidae</taxon>
        <taxon>Taenia</taxon>
    </lineage>
</organism>
<accession>A0A0R3WFE1</accession>